<dbReference type="EMBL" id="FMWG01000007">
    <property type="protein sequence ID" value="SCZ67719.1"/>
    <property type="molecule type" value="Genomic_DNA"/>
</dbReference>
<evidence type="ECO:0000259" key="1">
    <source>
        <dbReference type="Pfam" id="PF01243"/>
    </source>
</evidence>
<reference evidence="2 3" key="1">
    <citation type="submission" date="2016-10" db="EMBL/GenBank/DDBJ databases">
        <authorList>
            <person name="de Groot N.N."/>
        </authorList>
    </citation>
    <scope>NUCLEOTIDE SEQUENCE [LARGE SCALE GENOMIC DNA]</scope>
    <source>
        <strain evidence="2 3">U95</strain>
    </source>
</reference>
<dbReference type="Pfam" id="PF01243">
    <property type="entry name" value="PNPOx_N"/>
    <property type="match status" value="1"/>
</dbReference>
<dbReference type="SUPFAM" id="SSF50475">
    <property type="entry name" value="FMN-binding split barrel"/>
    <property type="match status" value="1"/>
</dbReference>
<dbReference type="InterPro" id="IPR014419">
    <property type="entry name" value="HutZ"/>
</dbReference>
<dbReference type="STRING" id="1156985.SAMN04488118_107104"/>
<accession>A0A1G5R322</accession>
<dbReference type="AlphaFoldDB" id="A0A1G5R322"/>
<feature type="domain" description="Pyridoxamine 5'-phosphate oxidase N-terminal" evidence="1">
    <location>
        <begin position="17"/>
        <end position="139"/>
    </location>
</feature>
<evidence type="ECO:0000313" key="3">
    <source>
        <dbReference type="Proteomes" id="UP000198767"/>
    </source>
</evidence>
<dbReference type="InterPro" id="IPR012349">
    <property type="entry name" value="Split_barrel_FMN-bd"/>
</dbReference>
<dbReference type="InterPro" id="IPR011576">
    <property type="entry name" value="Pyridox_Oxase_N"/>
</dbReference>
<dbReference type="Proteomes" id="UP000198767">
    <property type="component" value="Unassembled WGS sequence"/>
</dbReference>
<organism evidence="2 3">
    <name type="scientific">Epibacterium ulvae</name>
    <dbReference type="NCBI Taxonomy" id="1156985"/>
    <lineage>
        <taxon>Bacteria</taxon>
        <taxon>Pseudomonadati</taxon>
        <taxon>Pseudomonadota</taxon>
        <taxon>Alphaproteobacteria</taxon>
        <taxon>Rhodobacterales</taxon>
        <taxon>Roseobacteraceae</taxon>
        <taxon>Epibacterium</taxon>
    </lineage>
</organism>
<evidence type="ECO:0000313" key="2">
    <source>
        <dbReference type="EMBL" id="SCZ67719.1"/>
    </source>
</evidence>
<dbReference type="Gene3D" id="2.30.110.10">
    <property type="entry name" value="Electron Transport, Fmn-binding Protein, Chain A"/>
    <property type="match status" value="1"/>
</dbReference>
<dbReference type="OrthoDB" id="9814594at2"/>
<dbReference type="PIRSF" id="PIRSF004633">
    <property type="entry name" value="UCP_PLP_oxd"/>
    <property type="match status" value="1"/>
</dbReference>
<name>A0A1G5R322_9RHOB</name>
<dbReference type="RefSeq" id="WP_090219377.1">
    <property type="nucleotide sequence ID" value="NZ_FMWG01000007.1"/>
</dbReference>
<gene>
    <name evidence="2" type="ORF">SAMN04488118_107104</name>
</gene>
<sequence length="159" mass="17210">MTKVIQDTDSDACTLAQTLLKNARHAALAVMIEPGQPMVTRIALAQDMDGAPLSLISDLATHTRALREHAACSLLIGEPGEKGDVLAHPRLTLVAKAQLIPRDHADHDKRAAQYLEHNPKAKLYLGLGDFKFVRFDVQSALLNAGFGKAYHLTPADLAL</sequence>
<proteinExistence type="predicted"/>
<protein>
    <recommendedName>
        <fullName evidence="1">Pyridoxamine 5'-phosphate oxidase N-terminal domain-containing protein</fullName>
    </recommendedName>
</protein>
<keyword evidence="3" id="KW-1185">Reference proteome</keyword>